<protein>
    <submittedName>
        <fullName evidence="1">Uncharacterized protein</fullName>
    </submittedName>
</protein>
<keyword evidence="2" id="KW-1185">Reference proteome</keyword>
<accession>A0AAD9NL13</accession>
<evidence type="ECO:0000313" key="2">
    <source>
        <dbReference type="Proteomes" id="UP001209878"/>
    </source>
</evidence>
<gene>
    <name evidence="1" type="ORF">NP493_817g00003</name>
</gene>
<comment type="caution">
    <text evidence="1">The sequence shown here is derived from an EMBL/GenBank/DDBJ whole genome shotgun (WGS) entry which is preliminary data.</text>
</comment>
<organism evidence="1 2">
    <name type="scientific">Ridgeia piscesae</name>
    <name type="common">Tubeworm</name>
    <dbReference type="NCBI Taxonomy" id="27915"/>
    <lineage>
        <taxon>Eukaryota</taxon>
        <taxon>Metazoa</taxon>
        <taxon>Spiralia</taxon>
        <taxon>Lophotrochozoa</taxon>
        <taxon>Annelida</taxon>
        <taxon>Polychaeta</taxon>
        <taxon>Sedentaria</taxon>
        <taxon>Canalipalpata</taxon>
        <taxon>Sabellida</taxon>
        <taxon>Siboglinidae</taxon>
        <taxon>Ridgeia</taxon>
    </lineage>
</organism>
<sequence>MPLKANSSNSFSKSSLTSAGAETICLSRNCTCAKCVVRAKRELLRCSCSSSMLCSRSISSAWMLASKAEAGGLTLAAPRGAHLSAGRSSEPSSSKLS</sequence>
<name>A0AAD9NL13_RIDPI</name>
<reference evidence="1" key="1">
    <citation type="journal article" date="2023" name="Mol. Biol. Evol.">
        <title>Third-Generation Sequencing Reveals the Adaptive Role of the Epigenome in Three Deep-Sea Polychaetes.</title>
        <authorList>
            <person name="Perez M."/>
            <person name="Aroh O."/>
            <person name="Sun Y."/>
            <person name="Lan Y."/>
            <person name="Juniper S.K."/>
            <person name="Young C.R."/>
            <person name="Angers B."/>
            <person name="Qian P.Y."/>
        </authorList>
    </citation>
    <scope>NUCLEOTIDE SEQUENCE</scope>
    <source>
        <strain evidence="1">R07B-5</strain>
    </source>
</reference>
<dbReference type="EMBL" id="JAODUO010000817">
    <property type="protein sequence ID" value="KAK2174217.1"/>
    <property type="molecule type" value="Genomic_DNA"/>
</dbReference>
<evidence type="ECO:0000313" key="1">
    <source>
        <dbReference type="EMBL" id="KAK2174217.1"/>
    </source>
</evidence>
<dbReference type="AlphaFoldDB" id="A0AAD9NL13"/>
<dbReference type="Proteomes" id="UP001209878">
    <property type="component" value="Unassembled WGS sequence"/>
</dbReference>
<proteinExistence type="predicted"/>